<dbReference type="OrthoDB" id="10165722at2759"/>
<keyword evidence="2" id="KW-1185">Reference proteome</keyword>
<dbReference type="PANTHER" id="PTHR46888:SF1">
    <property type="entry name" value="RIBONUCLEASE H"/>
    <property type="match status" value="1"/>
</dbReference>
<dbReference type="Pfam" id="PF13975">
    <property type="entry name" value="gag-asp_proteas"/>
    <property type="match status" value="1"/>
</dbReference>
<dbReference type="InterPro" id="IPR036875">
    <property type="entry name" value="Znf_CCHC_sf"/>
</dbReference>
<dbReference type="Gene3D" id="2.40.70.10">
    <property type="entry name" value="Acid Proteases"/>
    <property type="match status" value="1"/>
</dbReference>
<comment type="caution">
    <text evidence="1">The sequence shown here is derived from an EMBL/GenBank/DDBJ whole genome shotgun (WGS) entry which is preliminary data.</text>
</comment>
<dbReference type="EMBL" id="CAJNOC010004078">
    <property type="protein sequence ID" value="CAF1008785.1"/>
    <property type="molecule type" value="Genomic_DNA"/>
</dbReference>
<dbReference type="SUPFAM" id="SSF57756">
    <property type="entry name" value="Retrovirus zinc finger-like domains"/>
    <property type="match status" value="1"/>
</dbReference>
<proteinExistence type="predicted"/>
<dbReference type="PANTHER" id="PTHR46888">
    <property type="entry name" value="ZINC KNUCKLE DOMAINCONTAINING PROTEIN-RELATED"/>
    <property type="match status" value="1"/>
</dbReference>
<dbReference type="GO" id="GO:0003676">
    <property type="term" value="F:nucleic acid binding"/>
    <property type="evidence" value="ECO:0007669"/>
    <property type="project" value="InterPro"/>
</dbReference>
<gene>
    <name evidence="1" type="ORF">OXX778_LOCUS16788</name>
</gene>
<organism evidence="1 2">
    <name type="scientific">Brachionus calyciflorus</name>
    <dbReference type="NCBI Taxonomy" id="104777"/>
    <lineage>
        <taxon>Eukaryota</taxon>
        <taxon>Metazoa</taxon>
        <taxon>Spiralia</taxon>
        <taxon>Gnathifera</taxon>
        <taxon>Rotifera</taxon>
        <taxon>Eurotatoria</taxon>
        <taxon>Monogononta</taxon>
        <taxon>Pseudotrocha</taxon>
        <taxon>Ploima</taxon>
        <taxon>Brachionidae</taxon>
        <taxon>Brachionus</taxon>
    </lineage>
</organism>
<evidence type="ECO:0000313" key="1">
    <source>
        <dbReference type="EMBL" id="CAF1008785.1"/>
    </source>
</evidence>
<dbReference type="GO" id="GO:0008270">
    <property type="term" value="F:zinc ion binding"/>
    <property type="evidence" value="ECO:0007669"/>
    <property type="project" value="InterPro"/>
</dbReference>
<dbReference type="Proteomes" id="UP000663879">
    <property type="component" value="Unassembled WGS sequence"/>
</dbReference>
<evidence type="ECO:0000313" key="2">
    <source>
        <dbReference type="Proteomes" id="UP000663879"/>
    </source>
</evidence>
<sequence>MVVDQTEFRTEQSFIPKRSAQFQTINKQTTENKRLCHFCYKSGHVIADCYARKNQMKNMTLNNQSHVEQSVSNRVINRVMFDESIVGNWEINGRKVNFLFDTGTIKTIFARRIWDECKTPDSVLQPLSNTLVTCVGSPVNVIGKGKCNVKINNFEDKIDVIVVDQLVNDCLLGLDVAFKVADVKKCLDGIRQALTEQQLPKMSINNLNESLDLDDVEAYKLIIRDEFSDVIGTDMSSISQTTIFGHVIEVKTDKAIKQTPPEINSDLRDEVKRQINDSPGLNFETVTQPRDNESLKEIHIQLVSSFSIIQTSSKCSFLEKNSKSVMALSFSAVQLFLLETVKSTPFDRQLMDCGSEYFVLCCVHTDNQIRKALLTKTNKPARISFRAEPTSEPDPAAVPISVEQNVTKNLHMAYRLLRGIVFCPHNKQETEHRCNANNVTRSLSKSQLV</sequence>
<evidence type="ECO:0008006" key="3">
    <source>
        <dbReference type="Google" id="ProtNLM"/>
    </source>
</evidence>
<name>A0A814HDS6_9BILA</name>
<dbReference type="SUPFAM" id="SSF50630">
    <property type="entry name" value="Acid proteases"/>
    <property type="match status" value="1"/>
</dbReference>
<accession>A0A814HDS6</accession>
<protein>
    <recommendedName>
        <fullName evidence="3">Peptidase A2 domain-containing protein</fullName>
    </recommendedName>
</protein>
<dbReference type="AlphaFoldDB" id="A0A814HDS6"/>
<dbReference type="InterPro" id="IPR021109">
    <property type="entry name" value="Peptidase_aspartic_dom_sf"/>
</dbReference>
<reference evidence="1" key="1">
    <citation type="submission" date="2021-02" db="EMBL/GenBank/DDBJ databases">
        <authorList>
            <person name="Nowell W R."/>
        </authorList>
    </citation>
    <scope>NUCLEOTIDE SEQUENCE</scope>
    <source>
        <strain evidence="1">Ploen Becks lab</strain>
    </source>
</reference>